<dbReference type="InterPro" id="IPR011006">
    <property type="entry name" value="CheY-like_superfamily"/>
</dbReference>
<dbReference type="SMART" id="SM00421">
    <property type="entry name" value="HTH_LUXR"/>
    <property type="match status" value="1"/>
</dbReference>
<dbReference type="PANTHER" id="PTHR45566:SF1">
    <property type="entry name" value="HTH-TYPE TRANSCRIPTIONAL REGULATOR YHJB-RELATED"/>
    <property type="match status" value="1"/>
</dbReference>
<dbReference type="Pfam" id="PF00072">
    <property type="entry name" value="Response_reg"/>
    <property type="match status" value="1"/>
</dbReference>
<dbReference type="GO" id="GO:0000160">
    <property type="term" value="P:phosphorelay signal transduction system"/>
    <property type="evidence" value="ECO:0007669"/>
    <property type="project" value="InterPro"/>
</dbReference>
<dbReference type="GO" id="GO:0006355">
    <property type="term" value="P:regulation of DNA-templated transcription"/>
    <property type="evidence" value="ECO:0007669"/>
    <property type="project" value="InterPro"/>
</dbReference>
<evidence type="ECO:0000256" key="1">
    <source>
        <dbReference type="ARBA" id="ARBA00022553"/>
    </source>
</evidence>
<dbReference type="PANTHER" id="PTHR45566">
    <property type="entry name" value="HTH-TYPE TRANSCRIPTIONAL REGULATOR YHJB-RELATED"/>
    <property type="match status" value="1"/>
</dbReference>
<reference evidence="6 7" key="1">
    <citation type="submission" date="2020-08" db="EMBL/GenBank/DDBJ databases">
        <title>Genomic Encyclopedia of Type Strains, Phase IV (KMG-IV): sequencing the most valuable type-strain genomes for metagenomic binning, comparative biology and taxonomic classification.</title>
        <authorList>
            <person name="Goeker M."/>
        </authorList>
    </citation>
    <scope>NUCLEOTIDE SEQUENCE [LARGE SCALE GENOMIC DNA]</scope>
    <source>
        <strain evidence="6 7">DSM 17454</strain>
    </source>
</reference>
<dbReference type="Gene3D" id="3.40.50.2300">
    <property type="match status" value="1"/>
</dbReference>
<keyword evidence="2 6" id="KW-0238">DNA-binding</keyword>
<evidence type="ECO:0000256" key="2">
    <source>
        <dbReference type="ARBA" id="ARBA00023125"/>
    </source>
</evidence>
<evidence type="ECO:0000259" key="5">
    <source>
        <dbReference type="PROSITE" id="PS50110"/>
    </source>
</evidence>
<sequence>MATDSPLRIVIADDHALVRGGIGLLFKMIDQEVQIIECNSYENVLDTLEREDSVDLLLLDLLMPGMELTKSVQNICERWPEVPLVLISVREDAQTIRSCFRLGISGYIPKSSSPEITLNAFRLVLSGGIYVPPGALQLGLGNLGDAVSPPGSDASASAANIGLTGRQMDVMNLVVQGKSNIEIANDLNLAPGTVKMHLARIYKVLKVRSRTEAAAKMRKAEQMR</sequence>
<dbReference type="InterPro" id="IPR001789">
    <property type="entry name" value="Sig_transdc_resp-reg_receiver"/>
</dbReference>
<dbReference type="EMBL" id="JACHGI010000007">
    <property type="protein sequence ID" value="MBB6467993.1"/>
    <property type="molecule type" value="Genomic_DNA"/>
</dbReference>
<feature type="domain" description="Response regulatory" evidence="5">
    <location>
        <begin position="8"/>
        <end position="125"/>
    </location>
</feature>
<dbReference type="InterPro" id="IPR016032">
    <property type="entry name" value="Sig_transdc_resp-reg_C-effctor"/>
</dbReference>
<dbReference type="SMART" id="SM00448">
    <property type="entry name" value="REC"/>
    <property type="match status" value="1"/>
</dbReference>
<dbReference type="GO" id="GO:0003677">
    <property type="term" value="F:DNA binding"/>
    <property type="evidence" value="ECO:0007669"/>
    <property type="project" value="UniProtKB-KW"/>
</dbReference>
<dbReference type="CDD" id="cd06170">
    <property type="entry name" value="LuxR_C_like"/>
    <property type="match status" value="1"/>
</dbReference>
<gene>
    <name evidence="6" type="ORF">HNQ96_003876</name>
</gene>
<feature type="domain" description="HTH luxR-type" evidence="4">
    <location>
        <begin position="156"/>
        <end position="221"/>
    </location>
</feature>
<protein>
    <submittedName>
        <fullName evidence="6">DNA-binding NarL/FixJ family response regulator</fullName>
    </submittedName>
</protein>
<dbReference type="SUPFAM" id="SSF46894">
    <property type="entry name" value="C-terminal effector domain of the bipartite response regulators"/>
    <property type="match status" value="1"/>
</dbReference>
<dbReference type="RefSeq" id="WP_184770348.1">
    <property type="nucleotide sequence ID" value="NZ_JACHGI010000007.1"/>
</dbReference>
<evidence type="ECO:0000313" key="6">
    <source>
        <dbReference type="EMBL" id="MBB6467993.1"/>
    </source>
</evidence>
<dbReference type="CDD" id="cd17535">
    <property type="entry name" value="REC_NarL-like"/>
    <property type="match status" value="1"/>
</dbReference>
<evidence type="ECO:0000259" key="4">
    <source>
        <dbReference type="PROSITE" id="PS50043"/>
    </source>
</evidence>
<feature type="modified residue" description="4-aspartylphosphate" evidence="3">
    <location>
        <position position="60"/>
    </location>
</feature>
<dbReference type="PROSITE" id="PS50043">
    <property type="entry name" value="HTH_LUXR_2"/>
    <property type="match status" value="1"/>
</dbReference>
<dbReference type="AlphaFoldDB" id="A0A8E2BDH4"/>
<dbReference type="PROSITE" id="PS50110">
    <property type="entry name" value="RESPONSE_REGULATORY"/>
    <property type="match status" value="1"/>
</dbReference>
<proteinExistence type="predicted"/>
<accession>A0A8E2BDH4</accession>
<name>A0A8E2BDH4_9HYPH</name>
<organism evidence="6 7">
    <name type="scientific">Aminobacter carboxidus</name>
    <dbReference type="NCBI Taxonomy" id="376165"/>
    <lineage>
        <taxon>Bacteria</taxon>
        <taxon>Pseudomonadati</taxon>
        <taxon>Pseudomonadota</taxon>
        <taxon>Alphaproteobacteria</taxon>
        <taxon>Hyphomicrobiales</taxon>
        <taxon>Phyllobacteriaceae</taxon>
        <taxon>Aminobacter</taxon>
    </lineage>
</organism>
<evidence type="ECO:0000313" key="7">
    <source>
        <dbReference type="Proteomes" id="UP000532373"/>
    </source>
</evidence>
<dbReference type="SUPFAM" id="SSF52172">
    <property type="entry name" value="CheY-like"/>
    <property type="match status" value="1"/>
</dbReference>
<dbReference type="PRINTS" id="PR00038">
    <property type="entry name" value="HTHLUXR"/>
</dbReference>
<dbReference type="InterPro" id="IPR051015">
    <property type="entry name" value="EvgA-like"/>
</dbReference>
<dbReference type="InterPro" id="IPR000792">
    <property type="entry name" value="Tscrpt_reg_LuxR_C"/>
</dbReference>
<dbReference type="Proteomes" id="UP000532373">
    <property type="component" value="Unassembled WGS sequence"/>
</dbReference>
<keyword evidence="1 3" id="KW-0597">Phosphoprotein</keyword>
<evidence type="ECO:0000256" key="3">
    <source>
        <dbReference type="PROSITE-ProRule" id="PRU00169"/>
    </source>
</evidence>
<dbReference type="InterPro" id="IPR058245">
    <property type="entry name" value="NreC/VraR/RcsB-like_REC"/>
</dbReference>
<comment type="caution">
    <text evidence="6">The sequence shown here is derived from an EMBL/GenBank/DDBJ whole genome shotgun (WGS) entry which is preliminary data.</text>
</comment>
<dbReference type="Pfam" id="PF00196">
    <property type="entry name" value="GerE"/>
    <property type="match status" value="1"/>
</dbReference>